<evidence type="ECO:0000256" key="1">
    <source>
        <dbReference type="SAM" id="MobiDB-lite"/>
    </source>
</evidence>
<reference evidence="3 4" key="1">
    <citation type="submission" date="2020-02" db="EMBL/GenBank/DDBJ databases">
        <title>Acidophilic actinobacteria isolated from forest soil.</title>
        <authorList>
            <person name="Golinska P."/>
        </authorList>
    </citation>
    <scope>NUCLEOTIDE SEQUENCE [LARGE SCALE GENOMIC DNA]</scope>
    <source>
        <strain evidence="3 4">NL8</strain>
    </source>
</reference>
<dbReference type="Proteomes" id="UP000730482">
    <property type="component" value="Unassembled WGS sequence"/>
</dbReference>
<feature type="transmembrane region" description="Helical" evidence="2">
    <location>
        <begin position="117"/>
        <end position="139"/>
    </location>
</feature>
<feature type="transmembrane region" description="Helical" evidence="2">
    <location>
        <begin position="145"/>
        <end position="162"/>
    </location>
</feature>
<dbReference type="EMBL" id="JAAFYZ010000137">
    <property type="protein sequence ID" value="MBS2551393.1"/>
    <property type="molecule type" value="Genomic_DNA"/>
</dbReference>
<feature type="compositionally biased region" description="Basic and acidic residues" evidence="1">
    <location>
        <begin position="80"/>
        <end position="94"/>
    </location>
</feature>
<keyword evidence="2" id="KW-0472">Membrane</keyword>
<feature type="transmembrane region" description="Helical" evidence="2">
    <location>
        <begin position="283"/>
        <end position="301"/>
    </location>
</feature>
<comment type="caution">
    <text evidence="3">The sequence shown here is derived from an EMBL/GenBank/DDBJ whole genome shotgun (WGS) entry which is preliminary data.</text>
</comment>
<evidence type="ECO:0000256" key="2">
    <source>
        <dbReference type="SAM" id="Phobius"/>
    </source>
</evidence>
<organism evidence="3 4">
    <name type="scientific">Catenulispora pinistramenti</name>
    <dbReference type="NCBI Taxonomy" id="2705254"/>
    <lineage>
        <taxon>Bacteria</taxon>
        <taxon>Bacillati</taxon>
        <taxon>Actinomycetota</taxon>
        <taxon>Actinomycetes</taxon>
        <taxon>Catenulisporales</taxon>
        <taxon>Catenulisporaceae</taxon>
        <taxon>Catenulispora</taxon>
    </lineage>
</organism>
<protein>
    <recommendedName>
        <fullName evidence="5">DUF4332 domain-containing protein</fullName>
    </recommendedName>
</protein>
<evidence type="ECO:0000313" key="3">
    <source>
        <dbReference type="EMBL" id="MBS2551393.1"/>
    </source>
</evidence>
<gene>
    <name evidence="3" type="ORF">KGQ19_31440</name>
</gene>
<name>A0ABS5KZC4_9ACTN</name>
<keyword evidence="2" id="KW-0812">Transmembrane</keyword>
<accession>A0ABS5KZC4</accession>
<keyword evidence="4" id="KW-1185">Reference proteome</keyword>
<evidence type="ECO:0000313" key="4">
    <source>
        <dbReference type="Proteomes" id="UP000730482"/>
    </source>
</evidence>
<dbReference type="RefSeq" id="WP_212015880.1">
    <property type="nucleotide sequence ID" value="NZ_JAAFYZ010000137.1"/>
</dbReference>
<keyword evidence="2" id="KW-1133">Transmembrane helix</keyword>
<evidence type="ECO:0008006" key="5">
    <source>
        <dbReference type="Google" id="ProtNLM"/>
    </source>
</evidence>
<sequence length="307" mass="30524">MAHTPADITGLLDGLGSADLAALAAAGFRIEELRTLAATPYGASQVEAVLACHTSAVGREPTDVERATAQTAFRRIGHGPRPEGARDMQAERAAAKTKPRPAGGPGGGKTRPERSPVGAWGTAFAVLVVAVAVTLVVAMYVGRPAALGVGFLGLLAIGGTAIRFPNSTRSGVNIAAGLTVAGLVALVVAAVGGPALGLRYNGKQASATTVTASAHTSSHGGGRTLECAVQAPDGKTVDLKSCPDSVTNVGSSTVAAFSYVYDPNGHSDPALGAKSDQGTGSQYALIAAIVVAAALAGLGIARSRPQS</sequence>
<proteinExistence type="predicted"/>
<feature type="region of interest" description="Disordered" evidence="1">
    <location>
        <begin position="76"/>
        <end position="114"/>
    </location>
</feature>
<feature type="transmembrane region" description="Helical" evidence="2">
    <location>
        <begin position="174"/>
        <end position="196"/>
    </location>
</feature>